<dbReference type="STRING" id="1451189.CFAL_11720"/>
<dbReference type="GO" id="GO:0009055">
    <property type="term" value="F:electron transfer activity"/>
    <property type="evidence" value="ECO:0007669"/>
    <property type="project" value="TreeGrafter"/>
</dbReference>
<evidence type="ECO:0000259" key="2">
    <source>
        <dbReference type="Pfam" id="PF00462"/>
    </source>
</evidence>
<dbReference type="SUPFAM" id="SSF52833">
    <property type="entry name" value="Thioredoxin-like"/>
    <property type="match status" value="1"/>
</dbReference>
<feature type="domain" description="Glutaredoxin" evidence="2">
    <location>
        <begin position="14"/>
        <end position="73"/>
    </location>
</feature>
<evidence type="ECO:0000313" key="4">
    <source>
        <dbReference type="Proteomes" id="UP000285278"/>
    </source>
</evidence>
<dbReference type="OrthoDB" id="8991911at2"/>
<reference evidence="3 4" key="1">
    <citation type="submission" date="2018-09" db="EMBL/GenBank/DDBJ databases">
        <title>Optimization and identification of Corynebacterium falsenii FN1-14 from fish paste.</title>
        <authorList>
            <person name="Daroonpunt R."/>
            <person name="Tanasupawat S."/>
        </authorList>
    </citation>
    <scope>NUCLEOTIDE SEQUENCE [LARGE SCALE GENOMIC DNA]</scope>
    <source>
        <strain evidence="3 4">FN1-14</strain>
    </source>
</reference>
<sequence>MTTPIDTPQTSEHVTIYATKWCPFCIRLVSALKVKGVPFEAWDVDKHEDLGEWVKSVNEGNRVVPTVLYSDGTHATNPSSDEVERKYEELAQS</sequence>
<dbReference type="PANTHER" id="PTHR34386:SF1">
    <property type="entry name" value="GLUTAREDOXIN-LIKE PROTEIN NRDH"/>
    <property type="match status" value="1"/>
</dbReference>
<accession>A0A418Q8Z3</accession>
<evidence type="ECO:0000256" key="1">
    <source>
        <dbReference type="SAM" id="MobiDB-lite"/>
    </source>
</evidence>
<dbReference type="Proteomes" id="UP000285278">
    <property type="component" value="Unassembled WGS sequence"/>
</dbReference>
<feature type="region of interest" description="Disordered" evidence="1">
    <location>
        <begin position="69"/>
        <end position="93"/>
    </location>
</feature>
<dbReference type="InterPro" id="IPR011915">
    <property type="entry name" value="GlrX_actino"/>
</dbReference>
<dbReference type="InterPro" id="IPR002109">
    <property type="entry name" value="Glutaredoxin"/>
</dbReference>
<dbReference type="AlphaFoldDB" id="A0A418Q8Z3"/>
<dbReference type="Pfam" id="PF00462">
    <property type="entry name" value="Glutaredoxin"/>
    <property type="match status" value="1"/>
</dbReference>
<dbReference type="GO" id="GO:0045454">
    <property type="term" value="P:cell redox homeostasis"/>
    <property type="evidence" value="ECO:0007669"/>
    <property type="project" value="TreeGrafter"/>
</dbReference>
<dbReference type="PANTHER" id="PTHR34386">
    <property type="entry name" value="GLUTAREDOXIN"/>
    <property type="match status" value="1"/>
</dbReference>
<dbReference type="CDD" id="cd02976">
    <property type="entry name" value="NrdH"/>
    <property type="match status" value="1"/>
</dbReference>
<dbReference type="Gene3D" id="3.40.30.10">
    <property type="entry name" value="Glutaredoxin"/>
    <property type="match status" value="1"/>
</dbReference>
<dbReference type="InterPro" id="IPR036249">
    <property type="entry name" value="Thioredoxin-like_sf"/>
</dbReference>
<keyword evidence="4" id="KW-1185">Reference proteome</keyword>
<comment type="caution">
    <text evidence="3">The sequence shown here is derived from an EMBL/GenBank/DDBJ whole genome shotgun (WGS) entry which is preliminary data.</text>
</comment>
<dbReference type="RefSeq" id="WP_025403858.1">
    <property type="nucleotide sequence ID" value="NZ_CBCRUA010000028.1"/>
</dbReference>
<dbReference type="InterPro" id="IPR051548">
    <property type="entry name" value="Grx-like_ET"/>
</dbReference>
<dbReference type="EMBL" id="QXJK01000002">
    <property type="protein sequence ID" value="RIX36195.1"/>
    <property type="molecule type" value="Genomic_DNA"/>
</dbReference>
<organism evidence="3 4">
    <name type="scientific">Corynebacterium falsenii</name>
    <dbReference type="NCBI Taxonomy" id="108486"/>
    <lineage>
        <taxon>Bacteria</taxon>
        <taxon>Bacillati</taxon>
        <taxon>Actinomycetota</taxon>
        <taxon>Actinomycetes</taxon>
        <taxon>Mycobacteriales</taxon>
        <taxon>Corynebacteriaceae</taxon>
        <taxon>Corynebacterium</taxon>
    </lineage>
</organism>
<gene>
    <name evidence="3" type="ORF">D3M95_02620</name>
</gene>
<feature type="compositionally biased region" description="Basic and acidic residues" evidence="1">
    <location>
        <begin position="82"/>
        <end position="93"/>
    </location>
</feature>
<evidence type="ECO:0000313" key="3">
    <source>
        <dbReference type="EMBL" id="RIX36195.1"/>
    </source>
</evidence>
<protein>
    <submittedName>
        <fullName evidence="3">Mycoredoxin</fullName>
    </submittedName>
</protein>
<proteinExistence type="predicted"/>
<name>A0A418Q8Z3_9CORY</name>
<dbReference type="NCBIfam" id="TIGR02200">
    <property type="entry name" value="GlrX_actino"/>
    <property type="match status" value="1"/>
</dbReference>
<dbReference type="PROSITE" id="PS51354">
    <property type="entry name" value="GLUTAREDOXIN_2"/>
    <property type="match status" value="1"/>
</dbReference>